<evidence type="ECO:0000256" key="4">
    <source>
        <dbReference type="ARBA" id="ARBA00022989"/>
    </source>
</evidence>
<evidence type="ECO:0000256" key="8">
    <source>
        <dbReference type="SAM" id="MobiDB-lite"/>
    </source>
</evidence>
<gene>
    <name evidence="13" type="primary">LOC105896518</name>
</gene>
<dbReference type="SUPFAM" id="SSF49265">
    <property type="entry name" value="Fibronectin type III"/>
    <property type="match status" value="2"/>
</dbReference>
<evidence type="ECO:0000313" key="13">
    <source>
        <dbReference type="RefSeq" id="XP_031414244.1"/>
    </source>
</evidence>
<dbReference type="Gene3D" id="2.60.40.10">
    <property type="entry name" value="Immunoglobulins"/>
    <property type="match status" value="2"/>
</dbReference>
<dbReference type="RefSeq" id="XP_031414244.1">
    <property type="nucleotide sequence ID" value="XM_031558384.2"/>
</dbReference>
<evidence type="ECO:0000256" key="1">
    <source>
        <dbReference type="ARBA" id="ARBA00004479"/>
    </source>
</evidence>
<sequence>MQCFLFFTLACLGLSSATRGAHNRRDAALTPSRPQIYHCRSPNMETFTCWWHPLENASSGNEMVNYTFSYTIENEHRPRECPDYVTGGPNSCYFDTAHTRVWEVYCMNVTARSSRGAFTSQEHCLDVADIVEIDPPFNLTYTLMNNSEGESGRTALVSWSYPIPSLVHIGWITLLYELRFRTAADPGNWKVKGLLREPQLELLDLPVGTYEVMVRCRSKNNNIWSQWSAPLVITVPLGHTGADRMLALILITGVGVMAVLIIGFGVIPQSKRIKAFLLPPIPKPHIRGLDPTLLKKGKMDEINRHFSSFHGYKSPQYREESWYQVYTDEGLSGHSDLQSQPINEKITEPPAYPHSQQITPTSEGSRNCQGPTPYIENPASYVTESMDLPAFPESPVSPWATGFGSSHPQQVPSTGYSLIENSAPGTSPGPAVPTLHDFYTCVNVVSPSGAVHLVPFLPEGSKKAANRPQGEEDSQKNSQMAAYLAGKMEELVSGSASVNQGELGETQGTGAGVAADLLSQPK</sequence>
<evidence type="ECO:0000256" key="10">
    <source>
        <dbReference type="SAM" id="SignalP"/>
    </source>
</evidence>
<evidence type="ECO:0000256" key="9">
    <source>
        <dbReference type="SAM" id="Phobius"/>
    </source>
</evidence>
<evidence type="ECO:0000256" key="6">
    <source>
        <dbReference type="ARBA" id="ARBA00023170"/>
    </source>
</evidence>
<keyword evidence="4 9" id="KW-1133">Transmembrane helix</keyword>
<dbReference type="GeneID" id="105896518"/>
<keyword evidence="7" id="KW-0325">Glycoprotein</keyword>
<dbReference type="InterPro" id="IPR003961">
    <property type="entry name" value="FN3_dom"/>
</dbReference>
<feature type="signal peptide" evidence="10">
    <location>
        <begin position="1"/>
        <end position="17"/>
    </location>
</feature>
<feature type="domain" description="Fibronectin type-III" evidence="11">
    <location>
        <begin position="135"/>
        <end position="238"/>
    </location>
</feature>
<evidence type="ECO:0000256" key="7">
    <source>
        <dbReference type="ARBA" id="ARBA00023180"/>
    </source>
</evidence>
<evidence type="ECO:0000256" key="3">
    <source>
        <dbReference type="ARBA" id="ARBA00022729"/>
    </source>
</evidence>
<dbReference type="PANTHER" id="PTHR23037:SF46">
    <property type="entry name" value="INTERLEUKIN 5 RECEPTOR SUBUNIT ALPHA"/>
    <property type="match status" value="1"/>
</dbReference>
<feature type="chain" id="PRO_5036470677" evidence="10">
    <location>
        <begin position="18"/>
        <end position="522"/>
    </location>
</feature>
<evidence type="ECO:0000259" key="11">
    <source>
        <dbReference type="PROSITE" id="PS50853"/>
    </source>
</evidence>
<feature type="region of interest" description="Disordered" evidence="8">
    <location>
        <begin position="461"/>
        <end position="522"/>
    </location>
</feature>
<dbReference type="Proteomes" id="UP000515152">
    <property type="component" value="Chromosome 21"/>
</dbReference>
<dbReference type="GO" id="GO:0009897">
    <property type="term" value="C:external side of plasma membrane"/>
    <property type="evidence" value="ECO:0007669"/>
    <property type="project" value="TreeGrafter"/>
</dbReference>
<dbReference type="CDD" id="cd00063">
    <property type="entry name" value="FN3"/>
    <property type="match status" value="1"/>
</dbReference>
<keyword evidence="2 9" id="KW-0812">Transmembrane</keyword>
<dbReference type="Pfam" id="PF09067">
    <property type="entry name" value="EpoR_lig-bind"/>
    <property type="match status" value="1"/>
</dbReference>
<feature type="region of interest" description="Disordered" evidence="8">
    <location>
        <begin position="348"/>
        <end position="372"/>
    </location>
</feature>
<name>A0A6P8EQP2_CLUHA</name>
<dbReference type="PROSITE" id="PS50853">
    <property type="entry name" value="FN3"/>
    <property type="match status" value="1"/>
</dbReference>
<dbReference type="InterPro" id="IPR036116">
    <property type="entry name" value="FN3_sf"/>
</dbReference>
<feature type="compositionally biased region" description="Polar residues" evidence="8">
    <location>
        <begin position="354"/>
        <end position="370"/>
    </location>
</feature>
<keyword evidence="12" id="KW-1185">Reference proteome</keyword>
<evidence type="ECO:0000256" key="2">
    <source>
        <dbReference type="ARBA" id="ARBA00022692"/>
    </source>
</evidence>
<dbReference type="AlphaFoldDB" id="A0A6P8EQP2"/>
<reference evidence="13" key="1">
    <citation type="submission" date="2025-08" db="UniProtKB">
        <authorList>
            <consortium name="RefSeq"/>
        </authorList>
    </citation>
    <scope>IDENTIFICATION</scope>
</reference>
<organism evidence="12 13">
    <name type="scientific">Clupea harengus</name>
    <name type="common">Atlantic herring</name>
    <dbReference type="NCBI Taxonomy" id="7950"/>
    <lineage>
        <taxon>Eukaryota</taxon>
        <taxon>Metazoa</taxon>
        <taxon>Chordata</taxon>
        <taxon>Craniata</taxon>
        <taxon>Vertebrata</taxon>
        <taxon>Euteleostomi</taxon>
        <taxon>Actinopterygii</taxon>
        <taxon>Neopterygii</taxon>
        <taxon>Teleostei</taxon>
        <taxon>Clupei</taxon>
        <taxon>Clupeiformes</taxon>
        <taxon>Clupeoidei</taxon>
        <taxon>Clupeidae</taxon>
        <taxon>Clupea</taxon>
    </lineage>
</organism>
<dbReference type="FunFam" id="2.60.40.10:FF:000287">
    <property type="entry name" value="Prolactin receptor"/>
    <property type="match status" value="1"/>
</dbReference>
<dbReference type="PANTHER" id="PTHR23037">
    <property type="entry name" value="CYTOKINE RECEPTOR"/>
    <property type="match status" value="1"/>
</dbReference>
<dbReference type="InterPro" id="IPR013783">
    <property type="entry name" value="Ig-like_fold"/>
</dbReference>
<evidence type="ECO:0000313" key="12">
    <source>
        <dbReference type="Proteomes" id="UP000515152"/>
    </source>
</evidence>
<keyword evidence="5 9" id="KW-0472">Membrane</keyword>
<evidence type="ECO:0000256" key="5">
    <source>
        <dbReference type="ARBA" id="ARBA00023136"/>
    </source>
</evidence>
<protein>
    <submittedName>
        <fullName evidence="13">Prolactin receptor-like isoform X2</fullName>
    </submittedName>
</protein>
<dbReference type="OrthoDB" id="8545036at2759"/>
<keyword evidence="6" id="KW-0675">Receptor</keyword>
<feature type="transmembrane region" description="Helical" evidence="9">
    <location>
        <begin position="245"/>
        <end position="267"/>
    </location>
</feature>
<dbReference type="InterPro" id="IPR015152">
    <property type="entry name" value="Growth/epo_recpt_lig-bind"/>
</dbReference>
<dbReference type="GO" id="GO:0004896">
    <property type="term" value="F:cytokine receptor activity"/>
    <property type="evidence" value="ECO:0007669"/>
    <property type="project" value="TreeGrafter"/>
</dbReference>
<proteinExistence type="predicted"/>
<comment type="subcellular location">
    <subcellularLocation>
        <location evidence="1">Membrane</location>
        <topology evidence="1">Single-pass type I membrane protein</topology>
    </subcellularLocation>
</comment>
<keyword evidence="3 10" id="KW-0732">Signal</keyword>
<accession>A0A6P8EQP2</accession>